<sequence length="9" mass="1169">MYFLLLIQE</sequence>
<reference evidence="1" key="1">
    <citation type="submission" date="2014-09" db="EMBL/GenBank/DDBJ databases">
        <authorList>
            <person name="Magalhaes I.L.F."/>
            <person name="Oliveira U."/>
            <person name="Santos F.R."/>
            <person name="Vidigal T.H.D.A."/>
            <person name="Brescovit A.D."/>
            <person name="Santos A.J."/>
        </authorList>
    </citation>
    <scope>NUCLEOTIDE SEQUENCE</scope>
    <source>
        <tissue evidence="1">Shoot tissue taken approximately 20 cm above the soil surface</tissue>
    </source>
</reference>
<protein>
    <submittedName>
        <fullName evidence="1">Uncharacterized protein</fullName>
    </submittedName>
</protein>
<proteinExistence type="predicted"/>
<dbReference type="EMBL" id="GBRH01253858">
    <property type="protein sequence ID" value="JAD44037.1"/>
    <property type="molecule type" value="Transcribed_RNA"/>
</dbReference>
<organism evidence="1">
    <name type="scientific">Arundo donax</name>
    <name type="common">Giant reed</name>
    <name type="synonym">Donax arundinaceus</name>
    <dbReference type="NCBI Taxonomy" id="35708"/>
    <lineage>
        <taxon>Eukaryota</taxon>
        <taxon>Viridiplantae</taxon>
        <taxon>Streptophyta</taxon>
        <taxon>Embryophyta</taxon>
        <taxon>Tracheophyta</taxon>
        <taxon>Spermatophyta</taxon>
        <taxon>Magnoliopsida</taxon>
        <taxon>Liliopsida</taxon>
        <taxon>Poales</taxon>
        <taxon>Poaceae</taxon>
        <taxon>PACMAD clade</taxon>
        <taxon>Arundinoideae</taxon>
        <taxon>Arundineae</taxon>
        <taxon>Arundo</taxon>
    </lineage>
</organism>
<name>A0A0A9AAG3_ARUDO</name>
<evidence type="ECO:0000313" key="1">
    <source>
        <dbReference type="EMBL" id="JAD44037.1"/>
    </source>
</evidence>
<accession>A0A0A9AAG3</accession>
<reference evidence="1" key="2">
    <citation type="journal article" date="2015" name="Data Brief">
        <title>Shoot transcriptome of the giant reed, Arundo donax.</title>
        <authorList>
            <person name="Barrero R.A."/>
            <person name="Guerrero F.D."/>
            <person name="Moolhuijzen P."/>
            <person name="Goolsby J.A."/>
            <person name="Tidwell J."/>
            <person name="Bellgard S.E."/>
            <person name="Bellgard M.I."/>
        </authorList>
    </citation>
    <scope>NUCLEOTIDE SEQUENCE</scope>
    <source>
        <tissue evidence="1">Shoot tissue taken approximately 20 cm above the soil surface</tissue>
    </source>
</reference>